<evidence type="ECO:0000256" key="2">
    <source>
        <dbReference type="ARBA" id="ARBA00008017"/>
    </source>
</evidence>
<feature type="domain" description="Mechanosensitive ion channel MscS C-terminal" evidence="10">
    <location>
        <begin position="421"/>
        <end position="506"/>
    </location>
</feature>
<evidence type="ECO:0000256" key="1">
    <source>
        <dbReference type="ARBA" id="ARBA00004651"/>
    </source>
</evidence>
<keyword evidence="7" id="KW-0406">Ion transport</keyword>
<evidence type="ECO:0000259" key="9">
    <source>
        <dbReference type="Pfam" id="PF00924"/>
    </source>
</evidence>
<keyword evidence="6 7" id="KW-0472">Membrane</keyword>
<keyword evidence="13" id="KW-1185">Reference proteome</keyword>
<evidence type="ECO:0000313" key="13">
    <source>
        <dbReference type="Proteomes" id="UP000198309"/>
    </source>
</evidence>
<evidence type="ECO:0000313" key="14">
    <source>
        <dbReference type="Proteomes" id="UP000199693"/>
    </source>
</evidence>
<evidence type="ECO:0000256" key="6">
    <source>
        <dbReference type="ARBA" id="ARBA00023136"/>
    </source>
</evidence>
<dbReference type="SUPFAM" id="SSF82689">
    <property type="entry name" value="Mechanosensitive channel protein MscS (YggB), C-terminal domain"/>
    <property type="match status" value="1"/>
</dbReference>
<dbReference type="EMBL" id="FNEC01000016">
    <property type="protein sequence ID" value="SDJ39537.1"/>
    <property type="molecule type" value="Genomic_DNA"/>
</dbReference>
<name>A0A239M4F0_9PSED</name>
<evidence type="ECO:0000256" key="4">
    <source>
        <dbReference type="ARBA" id="ARBA00022692"/>
    </source>
</evidence>
<feature type="transmembrane region" description="Helical" evidence="7">
    <location>
        <begin position="247"/>
        <end position="269"/>
    </location>
</feature>
<evidence type="ECO:0000313" key="12">
    <source>
        <dbReference type="EMBL" id="SNT36854.1"/>
    </source>
</evidence>
<dbReference type="PANTHER" id="PTHR30221:SF18">
    <property type="entry name" value="SLL0590 PROTEIN"/>
    <property type="match status" value="1"/>
</dbReference>
<sequence>MRRWFSMLLLLFVALPGWVLAEVPADATEGVPGTPAELKVANRSIITFRATLLGETPAARAQRARAVIEEALQGTEELTVGVDSILHSQLVLLGGRRAFIVSPLDLEPPGGSVQEAARQAAAKLRVVVEETGQARSLRFLLVALGYSALATLVYALVLKAAGYLRRKLRGRLPQLMRERTYQIKVGHTPLLDMQYVFYLVDRLLALLYWAVVLLCGYKWLSFVLSQFPYTRPWGEGLNVYLLELADYLLDGIVGAIPGIAVAVAIFFIARGVSGFSRRLLERLARPGNIRWLTVETLQPTTRLTSLAIWLFALVMAYPYLPGSGTDAFKGLSVLLGLMISLGASSMVGQAAAGLILTYSRTLRVGEYVRVGDNEGTVTEVGMFNTTIRTGLGEVLTLPNSMITGSVTRNYSRTVQGAGYIVDTVVTIGYDTPWRQVEAMLVEAARRTDGILEKPRPQVFQTGLSDFYPEYRLVAQAVPSEPRPRAELLSLLHANIQDVFNEYGVQIMSPHYLADPAQEKWVPRDKWYAAPAAPPAGEGGPGVETRR</sequence>
<keyword evidence="7" id="KW-0407">Ion channel</keyword>
<organism evidence="11 14">
    <name type="scientific">Pseudomonas delhiensis</name>
    <dbReference type="NCBI Taxonomy" id="366289"/>
    <lineage>
        <taxon>Bacteria</taxon>
        <taxon>Pseudomonadati</taxon>
        <taxon>Pseudomonadota</taxon>
        <taxon>Gammaproteobacteria</taxon>
        <taxon>Pseudomonadales</taxon>
        <taxon>Pseudomonadaceae</taxon>
        <taxon>Pseudomonas</taxon>
    </lineage>
</organism>
<dbReference type="Gene3D" id="2.30.30.60">
    <property type="match status" value="1"/>
</dbReference>
<keyword evidence="5 7" id="KW-1133">Transmembrane helix</keyword>
<feature type="signal peptide" evidence="8">
    <location>
        <begin position="1"/>
        <end position="21"/>
    </location>
</feature>
<keyword evidence="8" id="KW-0732">Signal</keyword>
<dbReference type="GO" id="GO:0008381">
    <property type="term" value="F:mechanosensitive monoatomic ion channel activity"/>
    <property type="evidence" value="ECO:0007669"/>
    <property type="project" value="InterPro"/>
</dbReference>
<feature type="transmembrane region" description="Helical" evidence="7">
    <location>
        <begin position="139"/>
        <end position="161"/>
    </location>
</feature>
<dbReference type="SUPFAM" id="SSF50182">
    <property type="entry name" value="Sm-like ribonucleoproteins"/>
    <property type="match status" value="1"/>
</dbReference>
<evidence type="ECO:0000256" key="5">
    <source>
        <dbReference type="ARBA" id="ARBA00022989"/>
    </source>
</evidence>
<dbReference type="Gene3D" id="1.10.287.1260">
    <property type="match status" value="1"/>
</dbReference>
<comment type="similarity">
    <text evidence="2 7">Belongs to the MscS (TC 1.A.23) family.</text>
</comment>
<dbReference type="PANTHER" id="PTHR30221">
    <property type="entry name" value="SMALL-CONDUCTANCE MECHANOSENSITIVE CHANNEL"/>
    <property type="match status" value="1"/>
</dbReference>
<keyword evidence="7" id="KW-0813">Transport</keyword>
<comment type="subunit">
    <text evidence="7">Homoheptamer.</text>
</comment>
<dbReference type="InterPro" id="IPR049278">
    <property type="entry name" value="MS_channel_C"/>
</dbReference>
<feature type="transmembrane region" description="Helical" evidence="7">
    <location>
        <begin position="303"/>
        <end position="320"/>
    </location>
</feature>
<keyword evidence="7" id="KW-0997">Cell inner membrane</keyword>
<feature type="chain" id="PRO_5030040982" description="Small-conductance mechanosensitive channel" evidence="8">
    <location>
        <begin position="22"/>
        <end position="546"/>
    </location>
</feature>
<comment type="subcellular location">
    <subcellularLocation>
        <location evidence="7">Cell inner membrane</location>
        <topology evidence="7">Multi-pass membrane protein</topology>
    </subcellularLocation>
    <subcellularLocation>
        <location evidence="1">Cell membrane</location>
        <topology evidence="1">Multi-pass membrane protein</topology>
    </subcellularLocation>
</comment>
<dbReference type="InterPro" id="IPR006685">
    <property type="entry name" value="MscS_channel_2nd"/>
</dbReference>
<reference evidence="11 14" key="1">
    <citation type="submission" date="2016-10" db="EMBL/GenBank/DDBJ databases">
        <authorList>
            <person name="de Groot N.N."/>
        </authorList>
    </citation>
    <scope>NUCLEOTIDE SEQUENCE [LARGE SCALE GENOMIC DNA]</scope>
    <source>
        <strain evidence="11 14">CCM 7361</strain>
    </source>
</reference>
<evidence type="ECO:0000256" key="3">
    <source>
        <dbReference type="ARBA" id="ARBA00022475"/>
    </source>
</evidence>
<dbReference type="Pfam" id="PF00924">
    <property type="entry name" value="MS_channel_2nd"/>
    <property type="match status" value="1"/>
</dbReference>
<dbReference type="InterPro" id="IPR010920">
    <property type="entry name" value="LSM_dom_sf"/>
</dbReference>
<dbReference type="GO" id="GO:0005886">
    <property type="term" value="C:plasma membrane"/>
    <property type="evidence" value="ECO:0007669"/>
    <property type="project" value="UniProtKB-SubCell"/>
</dbReference>
<gene>
    <name evidence="11" type="ORF">SAMN05216189_101673</name>
    <name evidence="12" type="ORF">SAMN06295949_12373</name>
</gene>
<dbReference type="Gene3D" id="3.30.70.100">
    <property type="match status" value="1"/>
</dbReference>
<feature type="domain" description="Mechanosensitive ion channel MscS" evidence="9">
    <location>
        <begin position="348"/>
        <end position="412"/>
    </location>
</feature>
<evidence type="ECO:0000256" key="8">
    <source>
        <dbReference type="SAM" id="SignalP"/>
    </source>
</evidence>
<dbReference type="Proteomes" id="UP000199693">
    <property type="component" value="Unassembled WGS sequence"/>
</dbReference>
<dbReference type="EMBL" id="FZPC01000023">
    <property type="protein sequence ID" value="SNT36854.1"/>
    <property type="molecule type" value="Genomic_DNA"/>
</dbReference>
<protein>
    <recommendedName>
        <fullName evidence="7">Small-conductance mechanosensitive channel</fullName>
    </recommendedName>
</protein>
<dbReference type="InterPro" id="IPR045275">
    <property type="entry name" value="MscS_archaea/bacteria_type"/>
</dbReference>
<accession>A0A239M4F0</accession>
<comment type="caution">
    <text evidence="7">Lacks conserved residue(s) required for the propagation of feature annotation.</text>
</comment>
<evidence type="ECO:0000256" key="7">
    <source>
        <dbReference type="RuleBase" id="RU369025"/>
    </source>
</evidence>
<dbReference type="AlphaFoldDB" id="A0A239M4F0"/>
<proteinExistence type="inferred from homology"/>
<comment type="function">
    <text evidence="7">Mechanosensitive channel that participates in the regulation of osmotic pressure changes within the cell, opening in response to stretch forces in the membrane lipid bilayer, without the need for other proteins. Contributes to normal resistance to hypoosmotic shock. Forms an ion channel of 1.0 nanosiemens conductance with a slight preference for anions.</text>
</comment>
<dbReference type="InterPro" id="IPR011066">
    <property type="entry name" value="MscS_channel_C_sf"/>
</dbReference>
<feature type="transmembrane region" description="Helical" evidence="7">
    <location>
        <begin position="332"/>
        <end position="356"/>
    </location>
</feature>
<feature type="transmembrane region" description="Helical" evidence="7">
    <location>
        <begin position="203"/>
        <end position="227"/>
    </location>
</feature>
<dbReference type="InterPro" id="IPR023408">
    <property type="entry name" value="MscS_beta-dom_sf"/>
</dbReference>
<reference evidence="12 13" key="2">
    <citation type="submission" date="2017-06" db="EMBL/GenBank/DDBJ databases">
        <authorList>
            <person name="Varghese N."/>
            <person name="Submissions S."/>
        </authorList>
    </citation>
    <scope>NUCLEOTIDE SEQUENCE [LARGE SCALE GENOMIC DNA]</scope>
    <source>
        <strain evidence="12 13">RLD-1</strain>
    </source>
</reference>
<evidence type="ECO:0000259" key="10">
    <source>
        <dbReference type="Pfam" id="PF21082"/>
    </source>
</evidence>
<evidence type="ECO:0000313" key="11">
    <source>
        <dbReference type="EMBL" id="SDJ39537.1"/>
    </source>
</evidence>
<keyword evidence="3" id="KW-1003">Cell membrane</keyword>
<dbReference type="Pfam" id="PF21082">
    <property type="entry name" value="MS_channel_3rd"/>
    <property type="match status" value="1"/>
</dbReference>
<dbReference type="Proteomes" id="UP000198309">
    <property type="component" value="Unassembled WGS sequence"/>
</dbReference>
<keyword evidence="4 7" id="KW-0812">Transmembrane</keyword>